<dbReference type="PANTHER" id="PTHR44943">
    <property type="entry name" value="CELLULOSE SYNTHASE OPERON PROTEIN C"/>
    <property type="match status" value="1"/>
</dbReference>
<feature type="compositionally biased region" description="Polar residues" evidence="4">
    <location>
        <begin position="1"/>
        <end position="11"/>
    </location>
</feature>
<name>A0AA88GC49_NAELO</name>
<dbReference type="AlphaFoldDB" id="A0AA88GC49"/>
<dbReference type="GeneID" id="68105607"/>
<evidence type="ECO:0000313" key="6">
    <source>
        <dbReference type="Proteomes" id="UP000816034"/>
    </source>
</evidence>
<evidence type="ECO:0000313" key="5">
    <source>
        <dbReference type="EMBL" id="KAG2372790.1"/>
    </source>
</evidence>
<dbReference type="PANTHER" id="PTHR44943:SF8">
    <property type="entry name" value="TPR REPEAT-CONTAINING PROTEIN MJ0263"/>
    <property type="match status" value="1"/>
</dbReference>
<dbReference type="EMBL" id="PYSW02000067">
    <property type="protein sequence ID" value="KAG2372790.1"/>
    <property type="molecule type" value="Genomic_DNA"/>
</dbReference>
<comment type="caution">
    <text evidence="5">The sequence shown here is derived from an EMBL/GenBank/DDBJ whole genome shotgun (WGS) entry which is preliminary data.</text>
</comment>
<evidence type="ECO:0000256" key="2">
    <source>
        <dbReference type="ARBA" id="ARBA00022803"/>
    </source>
</evidence>
<reference evidence="5 6" key="1">
    <citation type="journal article" date="2018" name="BMC Genomics">
        <title>The genome of Naegleria lovaniensis, the basis for a comparative approach to unravel pathogenicity factors of the human pathogenic amoeba N. fowleri.</title>
        <authorList>
            <person name="Liechti N."/>
            <person name="Schurch N."/>
            <person name="Bruggmann R."/>
            <person name="Wittwer M."/>
        </authorList>
    </citation>
    <scope>NUCLEOTIDE SEQUENCE [LARGE SCALE GENOMIC DNA]</scope>
    <source>
        <strain evidence="5 6">ATCC 30569</strain>
    </source>
</reference>
<keyword evidence="1" id="KW-0677">Repeat</keyword>
<feature type="repeat" description="TPR" evidence="3">
    <location>
        <begin position="378"/>
        <end position="411"/>
    </location>
</feature>
<keyword evidence="6" id="KW-1185">Reference proteome</keyword>
<keyword evidence="2 3" id="KW-0802">TPR repeat</keyword>
<gene>
    <name evidence="5" type="ORF">C9374_013154</name>
</gene>
<feature type="region of interest" description="Disordered" evidence="4">
    <location>
        <begin position="167"/>
        <end position="187"/>
    </location>
</feature>
<feature type="region of interest" description="Disordered" evidence="4">
    <location>
        <begin position="1"/>
        <end position="72"/>
    </location>
</feature>
<feature type="compositionally biased region" description="Low complexity" evidence="4">
    <location>
        <begin position="175"/>
        <end position="187"/>
    </location>
</feature>
<evidence type="ECO:0000256" key="3">
    <source>
        <dbReference type="PROSITE-ProRule" id="PRU00339"/>
    </source>
</evidence>
<dbReference type="Proteomes" id="UP000816034">
    <property type="component" value="Unassembled WGS sequence"/>
</dbReference>
<dbReference type="Gene3D" id="1.25.40.10">
    <property type="entry name" value="Tetratricopeptide repeat domain"/>
    <property type="match status" value="3"/>
</dbReference>
<dbReference type="InterPro" id="IPR051685">
    <property type="entry name" value="Ycf3/AcsC/BcsC/TPR_MFPF"/>
</dbReference>
<protein>
    <submittedName>
        <fullName evidence="5">Uncharacterized protein</fullName>
    </submittedName>
</protein>
<dbReference type="Pfam" id="PF00515">
    <property type="entry name" value="TPR_1"/>
    <property type="match status" value="1"/>
</dbReference>
<evidence type="ECO:0000256" key="4">
    <source>
        <dbReference type="SAM" id="MobiDB-lite"/>
    </source>
</evidence>
<dbReference type="InterPro" id="IPR019734">
    <property type="entry name" value="TPR_rpt"/>
</dbReference>
<dbReference type="SMART" id="SM00028">
    <property type="entry name" value="TPR"/>
    <property type="match status" value="7"/>
</dbReference>
<accession>A0AA88GC49</accession>
<organism evidence="5 6">
    <name type="scientific">Naegleria lovaniensis</name>
    <name type="common">Amoeba</name>
    <dbReference type="NCBI Taxonomy" id="51637"/>
    <lineage>
        <taxon>Eukaryota</taxon>
        <taxon>Discoba</taxon>
        <taxon>Heterolobosea</taxon>
        <taxon>Tetramitia</taxon>
        <taxon>Eutetramitia</taxon>
        <taxon>Vahlkampfiidae</taxon>
        <taxon>Naegleria</taxon>
    </lineage>
</organism>
<evidence type="ECO:0000256" key="1">
    <source>
        <dbReference type="ARBA" id="ARBA00022737"/>
    </source>
</evidence>
<dbReference type="SUPFAM" id="SSF48452">
    <property type="entry name" value="TPR-like"/>
    <property type="match status" value="2"/>
</dbReference>
<feature type="compositionally biased region" description="Low complexity" evidence="4">
    <location>
        <begin position="35"/>
        <end position="50"/>
    </location>
</feature>
<proteinExistence type="predicted"/>
<dbReference type="Pfam" id="PF13181">
    <property type="entry name" value="TPR_8"/>
    <property type="match status" value="1"/>
</dbReference>
<dbReference type="PROSITE" id="PS50293">
    <property type="entry name" value="TPR_REGION"/>
    <property type="match status" value="1"/>
</dbReference>
<dbReference type="InterPro" id="IPR011990">
    <property type="entry name" value="TPR-like_helical_dom_sf"/>
</dbReference>
<sequence length="645" mass="72811">MSSDSSSTPNLPNDFPSTRPPQTIVRKKVVMVRKATSAHSHSTVASSNSHENTTSSMTTDTPQNNDRSTNPLCHTQNNFASNINNSTSITDQQQMNEENENLYEQQQQKTKDLSLFTSTVIDNNIEITGNNNSSSESNNTHSNIIKRIIENKSKSPIIISVDSPTSVSSQNQIHTSPTTTTITSISPTVGSPNLINSSLSEVIPSAMRARSNGRTVATQATEKDFDSTLNECEKLKSTRKFGDLERVCRDFLNRFFSSESKMAQIYVYLACALREGLLFRDALKCFDEALVLDSSLSEKSTFLRDYGHTLVCDEQYERANQYFEKSLQALEKESNSNDMADRGELKSAMFLCTILGDQTNLQDVNLQSYLSSLDTNHALTHYAIGLYYERKCDYQNAIQYYKSSQIKEPSFDCAYERVGMCHLKLGVLERAKSSLDLACTLNRQNFRALFELAKLHLRCGSTANCKIKLKCIIERASTLVESSSDRLRLYQYLAESYYLLAIIKYSSESEDSEKSETLFNEAIRYFQRYHELVQEFPNILANYSTENYYNTLGLCHMYADHVQEAGECFAKAIELEPSSPYGYYNLGVLFEMSELYDDALQSFSQALKLAPTDTDCVFAVKRVTRKKKNAIFTNYGLIGTEIINN</sequence>
<feature type="compositionally biased region" description="Polar residues" evidence="4">
    <location>
        <begin position="51"/>
        <end position="72"/>
    </location>
</feature>
<feature type="repeat" description="TPR" evidence="3">
    <location>
        <begin position="546"/>
        <end position="579"/>
    </location>
</feature>
<dbReference type="PROSITE" id="PS50005">
    <property type="entry name" value="TPR"/>
    <property type="match status" value="3"/>
</dbReference>
<dbReference type="RefSeq" id="XP_044541965.1">
    <property type="nucleotide sequence ID" value="XM_044688999.1"/>
</dbReference>
<feature type="repeat" description="TPR" evidence="3">
    <location>
        <begin position="580"/>
        <end position="613"/>
    </location>
</feature>